<evidence type="ECO:0000259" key="6">
    <source>
        <dbReference type="Pfam" id="PF07715"/>
    </source>
</evidence>
<protein>
    <submittedName>
        <fullName evidence="8">Outer membrane beta-barrel protein</fullName>
    </submittedName>
</protein>
<keyword evidence="3" id="KW-0998">Cell outer membrane</keyword>
<feature type="chain" id="PRO_5047340310" evidence="5">
    <location>
        <begin position="23"/>
        <end position="837"/>
    </location>
</feature>
<dbReference type="Proteomes" id="UP001549749">
    <property type="component" value="Unassembled WGS sequence"/>
</dbReference>
<evidence type="ECO:0000256" key="2">
    <source>
        <dbReference type="ARBA" id="ARBA00023136"/>
    </source>
</evidence>
<gene>
    <name evidence="8" type="ORF">ABR189_12285</name>
</gene>
<dbReference type="InterPro" id="IPR012910">
    <property type="entry name" value="Plug_dom"/>
</dbReference>
<evidence type="ECO:0000256" key="4">
    <source>
        <dbReference type="SAM" id="MobiDB-lite"/>
    </source>
</evidence>
<dbReference type="Pfam" id="PF14905">
    <property type="entry name" value="OMP_b-brl_3"/>
    <property type="match status" value="1"/>
</dbReference>
<keyword evidence="9" id="KW-1185">Reference proteome</keyword>
<feature type="compositionally biased region" description="Basic and acidic residues" evidence="4">
    <location>
        <begin position="824"/>
        <end position="837"/>
    </location>
</feature>
<feature type="domain" description="Outer membrane protein beta-barrel" evidence="7">
    <location>
        <begin position="388"/>
        <end position="800"/>
    </location>
</feature>
<evidence type="ECO:0000313" key="9">
    <source>
        <dbReference type="Proteomes" id="UP001549749"/>
    </source>
</evidence>
<comment type="caution">
    <text evidence="8">The sequence shown here is derived from an EMBL/GenBank/DDBJ whole genome shotgun (WGS) entry which is preliminary data.</text>
</comment>
<feature type="region of interest" description="Disordered" evidence="4">
    <location>
        <begin position="403"/>
        <end position="435"/>
    </location>
</feature>
<feature type="signal peptide" evidence="5">
    <location>
        <begin position="1"/>
        <end position="22"/>
    </location>
</feature>
<comment type="subcellular location">
    <subcellularLocation>
        <location evidence="1">Cell outer membrane</location>
    </subcellularLocation>
</comment>
<evidence type="ECO:0000256" key="3">
    <source>
        <dbReference type="ARBA" id="ARBA00023237"/>
    </source>
</evidence>
<evidence type="ECO:0000256" key="5">
    <source>
        <dbReference type="SAM" id="SignalP"/>
    </source>
</evidence>
<dbReference type="EMBL" id="JBEXAC010000001">
    <property type="protein sequence ID" value="MET6998156.1"/>
    <property type="molecule type" value="Genomic_DNA"/>
</dbReference>
<organism evidence="8 9">
    <name type="scientific">Chitinophaga defluvii</name>
    <dbReference type="NCBI Taxonomy" id="3163343"/>
    <lineage>
        <taxon>Bacteria</taxon>
        <taxon>Pseudomonadati</taxon>
        <taxon>Bacteroidota</taxon>
        <taxon>Chitinophagia</taxon>
        <taxon>Chitinophagales</taxon>
        <taxon>Chitinophagaceae</taxon>
        <taxon>Chitinophaga</taxon>
    </lineage>
</organism>
<keyword evidence="2" id="KW-0472">Membrane</keyword>
<keyword evidence="5" id="KW-0732">Signal</keyword>
<feature type="compositionally biased region" description="Low complexity" evidence="4">
    <location>
        <begin position="403"/>
        <end position="414"/>
    </location>
</feature>
<reference evidence="8 9" key="1">
    <citation type="submission" date="2024-06" db="EMBL/GenBank/DDBJ databases">
        <title>Chitinophaga defluvii sp. nov., isolated from municipal sewage.</title>
        <authorList>
            <person name="Zhang L."/>
        </authorList>
    </citation>
    <scope>NUCLEOTIDE SEQUENCE [LARGE SCALE GENOMIC DNA]</scope>
    <source>
        <strain evidence="8 9">H8</strain>
    </source>
</reference>
<dbReference type="Pfam" id="PF13620">
    <property type="entry name" value="CarboxypepD_reg"/>
    <property type="match status" value="1"/>
</dbReference>
<dbReference type="PANTHER" id="PTHR40980">
    <property type="entry name" value="PLUG DOMAIN-CONTAINING PROTEIN"/>
    <property type="match status" value="1"/>
</dbReference>
<dbReference type="Gene3D" id="2.170.130.10">
    <property type="entry name" value="TonB-dependent receptor, plug domain"/>
    <property type="match status" value="1"/>
</dbReference>
<dbReference type="SUPFAM" id="SSF56935">
    <property type="entry name" value="Porins"/>
    <property type="match status" value="1"/>
</dbReference>
<feature type="compositionally biased region" description="Low complexity" evidence="4">
    <location>
        <begin position="370"/>
        <end position="385"/>
    </location>
</feature>
<sequence length="837" mass="93775">MRTHLLLLWAATFFTASGYAQSTGTKNEIPPATGVKIVGKVVEGNTTKAVEYASVVLLRATDSAVISGMYTPPDGHFTFDKIAPGQYVVRVTFMGYEKLEKGVKTTPGKNTVIMGTLRLQTSGQTLAAVEIKGEKPAFSMQIDRQVFDAGSILTADGGTATDILKNVPSVDVDIDDNLTMRGKSVTVYVDGKPSPFGDAKTALQMIPAESVDRVELIVNPSAKFEAQGGGGIINIVLKKDKAIGYNVMLNAGVDSRGQLNGSANASLRLRKFNFFGNLNGRDNHADGSGFSRRQNLVPDQSGTTFFTQQSANNNSSNGYGARLGFDYFLDDHNTFTISQGMNKNTGASEDNILLNYLDLHQSPLRSGARNNNSSNKNSHHNTNFNYKHTFDKPNQELTAYVSYSTNGSNSNSNYRTQYQKAGAPEPDLPGLQQNKSNNENRFWNIQSDYTSPIGQKGKLEAGVKGTMRMIENDYNAMVYDYDIASYQKSNQLSNTYNYEEDIFGAYFNFANAIGNLGYQVGARMEQSFLKGYSFTKDTTVDNRFFNVFPSLFLKYNLPKDKNKSLVFNYSTRIDRPNFDQLLPYINNSDPQNIRIGNPELQPSLTHKYEMNYAVYFPASNNFMSTGVYYSQTNDNIERISTLDTITGITTTLPQNLSKHKDMGGNFTYRLRLYKWWTVTTNLNLQYTQMSGSTIASLNNENISYGVNVNTNIRLPAKFSVQLNGKYRSPRVLPQGTFKAMNGIDMGMRKELLKNNALAISLNVSDLLNTQQFNSHYVTPNFIQDYDRKRITRFVRVNVRYRFGKMDPNLFRKKKHQKEEEEETEKEKEAPRSGNERL</sequence>
<proteinExistence type="predicted"/>
<dbReference type="PANTHER" id="PTHR40980:SF4">
    <property type="entry name" value="TONB-DEPENDENT RECEPTOR-LIKE BETA-BARREL DOMAIN-CONTAINING PROTEIN"/>
    <property type="match status" value="1"/>
</dbReference>
<dbReference type="InterPro" id="IPR041700">
    <property type="entry name" value="OMP_b-brl_3"/>
</dbReference>
<dbReference type="RefSeq" id="WP_354660792.1">
    <property type="nucleotide sequence ID" value="NZ_JBEXAC010000001.1"/>
</dbReference>
<dbReference type="Pfam" id="PF07715">
    <property type="entry name" value="Plug"/>
    <property type="match status" value="1"/>
</dbReference>
<name>A0ABV2T548_9BACT</name>
<evidence type="ECO:0000259" key="7">
    <source>
        <dbReference type="Pfam" id="PF14905"/>
    </source>
</evidence>
<feature type="region of interest" description="Disordered" evidence="4">
    <location>
        <begin position="364"/>
        <end position="389"/>
    </location>
</feature>
<evidence type="ECO:0000256" key="1">
    <source>
        <dbReference type="ARBA" id="ARBA00004442"/>
    </source>
</evidence>
<dbReference type="Gene3D" id="2.60.40.1120">
    <property type="entry name" value="Carboxypeptidase-like, regulatory domain"/>
    <property type="match status" value="1"/>
</dbReference>
<dbReference type="InterPro" id="IPR036942">
    <property type="entry name" value="Beta-barrel_TonB_sf"/>
</dbReference>
<evidence type="ECO:0000313" key="8">
    <source>
        <dbReference type="EMBL" id="MET6998156.1"/>
    </source>
</evidence>
<accession>A0ABV2T548</accession>
<dbReference type="SUPFAM" id="SSF49478">
    <property type="entry name" value="Cna protein B-type domain"/>
    <property type="match status" value="1"/>
</dbReference>
<dbReference type="Gene3D" id="2.40.170.20">
    <property type="entry name" value="TonB-dependent receptor, beta-barrel domain"/>
    <property type="match status" value="1"/>
</dbReference>
<dbReference type="InterPro" id="IPR037066">
    <property type="entry name" value="Plug_dom_sf"/>
</dbReference>
<feature type="region of interest" description="Disordered" evidence="4">
    <location>
        <begin position="809"/>
        <end position="837"/>
    </location>
</feature>
<feature type="domain" description="TonB-dependent receptor plug" evidence="6">
    <location>
        <begin position="143"/>
        <end position="231"/>
    </location>
</feature>